<dbReference type="InterPro" id="IPR003786">
    <property type="entry name" value="FdhD"/>
</dbReference>
<dbReference type="Pfam" id="PF02634">
    <property type="entry name" value="FdhD-NarQ"/>
    <property type="match status" value="1"/>
</dbReference>
<dbReference type="GO" id="GO:0016783">
    <property type="term" value="F:sulfurtransferase activity"/>
    <property type="evidence" value="ECO:0007669"/>
    <property type="project" value="InterPro"/>
</dbReference>
<dbReference type="Gene3D" id="3.40.140.10">
    <property type="entry name" value="Cytidine Deaminase, domain 2"/>
    <property type="match status" value="1"/>
</dbReference>
<protein>
    <submittedName>
        <fullName evidence="3">Sulfur carrier protein FdhD</fullName>
    </submittedName>
</protein>
<dbReference type="NCBIfam" id="TIGR00129">
    <property type="entry name" value="fdhD_narQ"/>
    <property type="match status" value="1"/>
</dbReference>
<dbReference type="InterPro" id="IPR016193">
    <property type="entry name" value="Cytidine_deaminase-like"/>
</dbReference>
<dbReference type="SUPFAM" id="SSF53927">
    <property type="entry name" value="Cytidine deaminase-like"/>
    <property type="match status" value="1"/>
</dbReference>
<evidence type="ECO:0000313" key="3">
    <source>
        <dbReference type="EMBL" id="VFU16062.1"/>
    </source>
</evidence>
<gene>
    <name evidence="3" type="primary">fdhD</name>
    <name evidence="3" type="ORF">SCFA_500002</name>
</gene>
<reference evidence="3" key="1">
    <citation type="submission" date="2019-03" db="EMBL/GenBank/DDBJ databases">
        <authorList>
            <person name="Hao L."/>
        </authorList>
    </citation>
    <scope>NUCLEOTIDE SEQUENCE</scope>
</reference>
<dbReference type="EMBL" id="CAADRM010000115">
    <property type="protein sequence ID" value="VFU16062.1"/>
    <property type="molecule type" value="Genomic_DNA"/>
</dbReference>
<name>A0A485M4D7_9ZZZZ</name>
<evidence type="ECO:0000256" key="1">
    <source>
        <dbReference type="ARBA" id="ARBA00022490"/>
    </source>
</evidence>
<dbReference type="PANTHER" id="PTHR30592:SF1">
    <property type="entry name" value="SULFUR CARRIER PROTEIN FDHD"/>
    <property type="match status" value="1"/>
</dbReference>
<dbReference type="PANTHER" id="PTHR30592">
    <property type="entry name" value="FORMATE DEHYDROGENASE"/>
    <property type="match status" value="1"/>
</dbReference>
<dbReference type="AlphaFoldDB" id="A0A485M4D7"/>
<proteinExistence type="inferred from homology"/>
<keyword evidence="1" id="KW-0963">Cytoplasm</keyword>
<organism evidence="3">
    <name type="scientific">anaerobic digester metagenome</name>
    <dbReference type="NCBI Taxonomy" id="1263854"/>
    <lineage>
        <taxon>unclassified sequences</taxon>
        <taxon>metagenomes</taxon>
        <taxon>ecological metagenomes</taxon>
    </lineage>
</organism>
<dbReference type="Gene3D" id="3.10.20.10">
    <property type="match status" value="1"/>
</dbReference>
<keyword evidence="2" id="KW-0501">Molybdenum cofactor biosynthesis</keyword>
<evidence type="ECO:0000256" key="2">
    <source>
        <dbReference type="ARBA" id="ARBA00023150"/>
    </source>
</evidence>
<dbReference type="GO" id="GO:0006777">
    <property type="term" value="P:Mo-molybdopterin cofactor biosynthetic process"/>
    <property type="evidence" value="ECO:0007669"/>
    <property type="project" value="UniProtKB-KW"/>
</dbReference>
<dbReference type="HAMAP" id="MF_00187">
    <property type="entry name" value="FdhD"/>
    <property type="match status" value="1"/>
</dbReference>
<dbReference type="PIRSF" id="PIRSF015626">
    <property type="entry name" value="FdhD"/>
    <property type="match status" value="1"/>
</dbReference>
<sequence>MDEKTYSIFPVKEIVRSGDTVEFREQEKPVIGEISLKIFIDTVEYASLLCLNQYPEELALGFLFSEGVIDSMDDVSSISYNERLFSVMVNLAPGKAVDRCESLRSMTSGCGRCFTYINPLKQDKFQAIPIHDRFPVIDILNAMEEFEGRSELFRGVGGVHSVLFHHKEFSVFNEDIGRHNCFDKISGILLRNGKMGLAESGVMFVSGRISSEILTKVIRMGVPVVVSRSTPTAAAVHLAQKYRVTLLGYVRRNSGIIYAGEERLS</sequence>
<accession>A0A485M4D7</accession>